<dbReference type="EMBL" id="RFFH01000010">
    <property type="protein sequence ID" value="RMI30382.1"/>
    <property type="molecule type" value="Genomic_DNA"/>
</dbReference>
<feature type="compositionally biased region" description="Basic and acidic residues" evidence="1">
    <location>
        <begin position="21"/>
        <end position="31"/>
    </location>
</feature>
<gene>
    <name evidence="2" type="ORF">EBN03_22345</name>
</gene>
<organism evidence="2 3">
    <name type="scientific">Nocardia stercoris</name>
    <dbReference type="NCBI Taxonomy" id="2483361"/>
    <lineage>
        <taxon>Bacteria</taxon>
        <taxon>Bacillati</taxon>
        <taxon>Actinomycetota</taxon>
        <taxon>Actinomycetes</taxon>
        <taxon>Mycobacteriales</taxon>
        <taxon>Nocardiaceae</taxon>
        <taxon>Nocardia</taxon>
    </lineage>
</organism>
<evidence type="ECO:0000313" key="2">
    <source>
        <dbReference type="EMBL" id="RMI30382.1"/>
    </source>
</evidence>
<dbReference type="AlphaFoldDB" id="A0A3M2KY19"/>
<evidence type="ECO:0000313" key="3">
    <source>
        <dbReference type="Proteomes" id="UP000279275"/>
    </source>
</evidence>
<keyword evidence="3" id="KW-1185">Reference proteome</keyword>
<proteinExistence type="predicted"/>
<protein>
    <submittedName>
        <fullName evidence="2">Uncharacterized protein</fullName>
    </submittedName>
</protein>
<evidence type="ECO:0000256" key="1">
    <source>
        <dbReference type="SAM" id="MobiDB-lite"/>
    </source>
</evidence>
<feature type="region of interest" description="Disordered" evidence="1">
    <location>
        <begin position="1"/>
        <end position="46"/>
    </location>
</feature>
<accession>A0A3M2KY19</accession>
<sequence length="79" mass="7887">MATVGGALVSDVEDGGGGDGRSNDAPKRAAIDTRVPPGGIIPVDGWGETTDPRVLIAAVGFIAGSRAAVVDQRALENMA</sequence>
<comment type="caution">
    <text evidence="2">The sequence shown here is derived from an EMBL/GenBank/DDBJ whole genome shotgun (WGS) entry which is preliminary data.</text>
</comment>
<reference evidence="2 3" key="1">
    <citation type="submission" date="2018-10" db="EMBL/GenBank/DDBJ databases">
        <title>Isolation from cow dung.</title>
        <authorList>
            <person name="Ling L."/>
        </authorList>
    </citation>
    <scope>NUCLEOTIDE SEQUENCE [LARGE SCALE GENOMIC DNA]</scope>
    <source>
        <strain evidence="2 3">NEAU-LL90</strain>
    </source>
</reference>
<dbReference type="Proteomes" id="UP000279275">
    <property type="component" value="Unassembled WGS sequence"/>
</dbReference>
<dbReference type="RefSeq" id="WP_122190050.1">
    <property type="nucleotide sequence ID" value="NZ_RFFH01000010.1"/>
</dbReference>
<name>A0A3M2KY19_9NOCA</name>